<protein>
    <submittedName>
        <fullName evidence="10">MFS transporter</fullName>
    </submittedName>
</protein>
<organism evidence="10 11">
    <name type="scientific">Acinetobacter qingfengensis</name>
    <dbReference type="NCBI Taxonomy" id="1262585"/>
    <lineage>
        <taxon>Bacteria</taxon>
        <taxon>Pseudomonadati</taxon>
        <taxon>Pseudomonadota</taxon>
        <taxon>Gammaproteobacteria</taxon>
        <taxon>Moraxellales</taxon>
        <taxon>Moraxellaceae</taxon>
        <taxon>Acinetobacter</taxon>
    </lineage>
</organism>
<feature type="transmembrane region" description="Helical" evidence="8">
    <location>
        <begin position="192"/>
        <end position="213"/>
    </location>
</feature>
<dbReference type="Pfam" id="PF07690">
    <property type="entry name" value="MFS_1"/>
    <property type="match status" value="1"/>
</dbReference>
<dbReference type="NCBIfam" id="TIGR00883">
    <property type="entry name" value="2A0106"/>
    <property type="match status" value="1"/>
</dbReference>
<evidence type="ECO:0000256" key="5">
    <source>
        <dbReference type="ARBA" id="ARBA00022692"/>
    </source>
</evidence>
<dbReference type="GO" id="GO:0005886">
    <property type="term" value="C:plasma membrane"/>
    <property type="evidence" value="ECO:0007669"/>
    <property type="project" value="UniProtKB-SubCell"/>
</dbReference>
<feature type="transmembrane region" description="Helical" evidence="8">
    <location>
        <begin position="338"/>
        <end position="361"/>
    </location>
</feature>
<evidence type="ECO:0000256" key="7">
    <source>
        <dbReference type="ARBA" id="ARBA00023136"/>
    </source>
</evidence>
<dbReference type="InterPro" id="IPR036259">
    <property type="entry name" value="MFS_trans_sf"/>
</dbReference>
<dbReference type="FunFam" id="1.20.1250.20:FF:000001">
    <property type="entry name" value="Dicarboxylate MFS transporter"/>
    <property type="match status" value="1"/>
</dbReference>
<dbReference type="PANTHER" id="PTHR43045:SF2">
    <property type="entry name" value="INNER MEMBRANE METABOLITE TRANSPORT PROTEIN YHJE"/>
    <property type="match status" value="1"/>
</dbReference>
<dbReference type="InterPro" id="IPR004736">
    <property type="entry name" value="MHS_symport"/>
</dbReference>
<keyword evidence="11" id="KW-1185">Reference proteome</keyword>
<comment type="caution">
    <text evidence="10">The sequence shown here is derived from an EMBL/GenBank/DDBJ whole genome shotgun (WGS) entry which is preliminary data.</text>
</comment>
<evidence type="ECO:0000256" key="8">
    <source>
        <dbReference type="SAM" id="Phobius"/>
    </source>
</evidence>
<dbReference type="PROSITE" id="PS50850">
    <property type="entry name" value="MFS"/>
    <property type="match status" value="1"/>
</dbReference>
<sequence length="435" mass="46997">MEMQASTATDTPINSKGRVLAASMVGTTIEFYDFYIYATAAVIIFPHLFFPEGDAQANTLKSLATFAIAFIARPIGSALFGHFGDRIGRKATLVAALLTMGISTIAIGLLPTYHDIGITAALLLALCRLGQGIGLGGEWSGAVLLATENAPEGKRAWYGMFPQLGAPFGLILANGFFLLLGAVLSEEQFMAWGWRIPFLASAILVIMGLYIRLKLHETPAFQRVLDKQEKKNVPVAEVFKYHFPMLILGTLAAVCTFVVFYLTTVFSLNWGTQQLGYSREEFLKMVTLATLSFAVFIPLSAILAEKFGRRTTSIGICILAAVFGFFFADMLASNNPTIVFLFLCTGLAIMGLTYGPIGTVLSELFPTSVRYTGSALTFNIAGILGASFAPLIATYLATTYGLQAVGYYLSGAAILSLIAFLLIKETKHVDVNRQL</sequence>
<proteinExistence type="predicted"/>
<evidence type="ECO:0000259" key="9">
    <source>
        <dbReference type="PROSITE" id="PS50850"/>
    </source>
</evidence>
<gene>
    <name evidence="10" type="ORF">BJI46_00115</name>
</gene>
<feature type="transmembrane region" description="Helical" evidence="8">
    <location>
        <begin position="282"/>
        <end position="304"/>
    </location>
</feature>
<dbReference type="InterPro" id="IPR005829">
    <property type="entry name" value="Sugar_transporter_CS"/>
</dbReference>
<evidence type="ECO:0000313" key="10">
    <source>
        <dbReference type="EMBL" id="OEY97975.1"/>
    </source>
</evidence>
<feature type="transmembrane region" description="Helical" evidence="8">
    <location>
        <begin position="311"/>
        <end position="332"/>
    </location>
</feature>
<comment type="subcellular location">
    <subcellularLocation>
        <location evidence="1">Cell inner membrane</location>
        <topology evidence="1">Multi-pass membrane protein</topology>
    </subcellularLocation>
</comment>
<dbReference type="Proteomes" id="UP000185895">
    <property type="component" value="Unassembled WGS sequence"/>
</dbReference>
<keyword evidence="5 8" id="KW-0812">Transmembrane</keyword>
<dbReference type="SUPFAM" id="SSF103473">
    <property type="entry name" value="MFS general substrate transporter"/>
    <property type="match status" value="1"/>
</dbReference>
<feature type="transmembrane region" description="Helical" evidence="8">
    <location>
        <begin position="241"/>
        <end position="262"/>
    </location>
</feature>
<feature type="domain" description="Major facilitator superfamily (MFS) profile" evidence="9">
    <location>
        <begin position="19"/>
        <end position="428"/>
    </location>
</feature>
<dbReference type="STRING" id="1262585.BJI46_00115"/>
<feature type="transmembrane region" description="Helical" evidence="8">
    <location>
        <begin position="92"/>
        <end position="110"/>
    </location>
</feature>
<accession>A0A1E7RFP8</accession>
<evidence type="ECO:0000256" key="6">
    <source>
        <dbReference type="ARBA" id="ARBA00022989"/>
    </source>
</evidence>
<dbReference type="PANTHER" id="PTHR43045">
    <property type="entry name" value="SHIKIMATE TRANSPORTER"/>
    <property type="match status" value="1"/>
</dbReference>
<name>A0A1E7RFP8_9GAMM</name>
<keyword evidence="6 8" id="KW-1133">Transmembrane helix</keyword>
<feature type="transmembrane region" description="Helical" evidence="8">
    <location>
        <begin position="373"/>
        <end position="393"/>
    </location>
</feature>
<reference evidence="10 11" key="1">
    <citation type="submission" date="2016-09" db="EMBL/GenBank/DDBJ databases">
        <authorList>
            <person name="Capua I."/>
            <person name="De Benedictis P."/>
            <person name="Joannis T."/>
            <person name="Lombin L.H."/>
            <person name="Cattoli G."/>
        </authorList>
    </citation>
    <scope>NUCLEOTIDE SEQUENCE [LARGE SCALE GENOMIC DNA]</scope>
    <source>
        <strain evidence="10 11">ANC 4671</strain>
    </source>
</reference>
<keyword evidence="7 8" id="KW-0472">Membrane</keyword>
<dbReference type="InterPro" id="IPR020846">
    <property type="entry name" value="MFS_dom"/>
</dbReference>
<evidence type="ECO:0000256" key="2">
    <source>
        <dbReference type="ARBA" id="ARBA00022448"/>
    </source>
</evidence>
<dbReference type="CDD" id="cd17369">
    <property type="entry name" value="MFS_ShiA_like"/>
    <property type="match status" value="1"/>
</dbReference>
<dbReference type="PROSITE" id="PS00216">
    <property type="entry name" value="SUGAR_TRANSPORT_1"/>
    <property type="match status" value="1"/>
</dbReference>
<feature type="transmembrane region" description="Helical" evidence="8">
    <location>
        <begin position="156"/>
        <end position="180"/>
    </location>
</feature>
<dbReference type="InterPro" id="IPR011701">
    <property type="entry name" value="MFS"/>
</dbReference>
<dbReference type="AlphaFoldDB" id="A0A1E7RFP8"/>
<evidence type="ECO:0000256" key="3">
    <source>
        <dbReference type="ARBA" id="ARBA00022475"/>
    </source>
</evidence>
<keyword evidence="2" id="KW-0813">Transport</keyword>
<feature type="transmembrane region" description="Helical" evidence="8">
    <location>
        <begin position="62"/>
        <end position="80"/>
    </location>
</feature>
<feature type="transmembrane region" description="Helical" evidence="8">
    <location>
        <begin position="405"/>
        <end position="423"/>
    </location>
</feature>
<dbReference type="EMBL" id="MKKK01000001">
    <property type="protein sequence ID" value="OEY97975.1"/>
    <property type="molecule type" value="Genomic_DNA"/>
</dbReference>
<keyword evidence="4" id="KW-0997">Cell inner membrane</keyword>
<dbReference type="Gene3D" id="1.20.1250.20">
    <property type="entry name" value="MFS general substrate transporter like domains"/>
    <property type="match status" value="2"/>
</dbReference>
<evidence type="ECO:0000313" key="11">
    <source>
        <dbReference type="Proteomes" id="UP000185895"/>
    </source>
</evidence>
<evidence type="ECO:0000256" key="4">
    <source>
        <dbReference type="ARBA" id="ARBA00022519"/>
    </source>
</evidence>
<evidence type="ECO:0000256" key="1">
    <source>
        <dbReference type="ARBA" id="ARBA00004429"/>
    </source>
</evidence>
<keyword evidence="3" id="KW-1003">Cell membrane</keyword>
<dbReference type="GO" id="GO:0022857">
    <property type="term" value="F:transmembrane transporter activity"/>
    <property type="evidence" value="ECO:0007669"/>
    <property type="project" value="InterPro"/>
</dbReference>